<accession>A0A849CHE0</accession>
<dbReference type="PROSITE" id="PS51257">
    <property type="entry name" value="PROKAR_LIPOPROTEIN"/>
    <property type="match status" value="1"/>
</dbReference>
<sequence>MKKLILLLPALFLVGCVAQKNVESAQMDLKTLEEYNQRVKSGNTVDPLQKQAYSKEVEHQANLSDTQPKVVERRSRLHPVPLLFLPTVSYQYSRHYIKTN</sequence>
<protein>
    <recommendedName>
        <fullName evidence="4">Lipoprotein</fullName>
    </recommendedName>
</protein>
<dbReference type="RefSeq" id="WP_014391393.1">
    <property type="nucleotide sequence ID" value="NZ_CP030096.1"/>
</dbReference>
<name>A0A849CHE0_PASMD</name>
<evidence type="ECO:0008006" key="4">
    <source>
        <dbReference type="Google" id="ProtNLM"/>
    </source>
</evidence>
<keyword evidence="1" id="KW-0732">Signal</keyword>
<proteinExistence type="predicted"/>
<organism evidence="2 3">
    <name type="scientific">Pasteurella multocida</name>
    <dbReference type="NCBI Taxonomy" id="747"/>
    <lineage>
        <taxon>Bacteria</taxon>
        <taxon>Pseudomonadati</taxon>
        <taxon>Pseudomonadota</taxon>
        <taxon>Gammaproteobacteria</taxon>
        <taxon>Pasteurellales</taxon>
        <taxon>Pasteurellaceae</taxon>
        <taxon>Pasteurella</taxon>
    </lineage>
</organism>
<reference evidence="2 3" key="1">
    <citation type="journal article" date="2018" name="Front. Microbiol.">
        <title>Genetic and Phylogenetic Characteristics of Pasteurella multocida Isolates From Different Host Species.</title>
        <authorList>
            <person name="Peng Z."/>
            <person name="Liang W."/>
            <person name="Wang F."/>
            <person name="Xu Z."/>
            <person name="Xie Z."/>
            <person name="Lian Z."/>
            <person name="Hua L."/>
            <person name="Zhou R."/>
            <person name="Chen H."/>
            <person name="Wu B."/>
        </authorList>
    </citation>
    <scope>NUCLEOTIDE SEQUENCE [LARGE SCALE GENOMIC DNA]</scope>
    <source>
        <strain evidence="2 3">HNA06</strain>
    </source>
</reference>
<dbReference type="AlphaFoldDB" id="A0A849CHE0"/>
<dbReference type="EMBL" id="PPVL01000001">
    <property type="protein sequence ID" value="NNI77906.1"/>
    <property type="molecule type" value="Genomic_DNA"/>
</dbReference>
<feature type="chain" id="PRO_5032753967" description="Lipoprotein" evidence="1">
    <location>
        <begin position="21"/>
        <end position="100"/>
    </location>
</feature>
<evidence type="ECO:0000313" key="2">
    <source>
        <dbReference type="EMBL" id="NNI77906.1"/>
    </source>
</evidence>
<comment type="caution">
    <text evidence="2">The sequence shown here is derived from an EMBL/GenBank/DDBJ whole genome shotgun (WGS) entry which is preliminary data.</text>
</comment>
<evidence type="ECO:0000256" key="1">
    <source>
        <dbReference type="SAM" id="SignalP"/>
    </source>
</evidence>
<feature type="signal peptide" evidence="1">
    <location>
        <begin position="1"/>
        <end position="20"/>
    </location>
</feature>
<gene>
    <name evidence="2" type="ORF">C2800_00435</name>
</gene>
<evidence type="ECO:0000313" key="3">
    <source>
        <dbReference type="Proteomes" id="UP000540079"/>
    </source>
</evidence>
<dbReference type="Proteomes" id="UP000540079">
    <property type="component" value="Unassembled WGS sequence"/>
</dbReference>